<dbReference type="PANTHER" id="PTHR43777:SF1">
    <property type="entry name" value="MOLYBDENUM COFACTOR CYTIDYLYLTRANSFERASE"/>
    <property type="match status" value="1"/>
</dbReference>
<dbReference type="STRING" id="947013.SAMN04488109_2307"/>
<dbReference type="InterPro" id="IPR029044">
    <property type="entry name" value="Nucleotide-diphossugar_trans"/>
</dbReference>
<sequence length="204" mass="22110">MTKEENQAADNSHVAIVILAAGSSSRMGQSKQLLRLHDTTVLLHAITVALRAGPAAVTVVLGAYAKQHRESIQSMPVSIVVNEQWETGMGSSLKAGLRHVEAHHPNVTAVLFMVCDQPALTTQHLLNLIGKSEKPIVASHYAGSPGVPALFKKSLFPSLNALGDDQGAKKMFQLFPEQVSTVDFPKGELDLDTMEDYQNYLNQK</sequence>
<protein>
    <submittedName>
        <fullName evidence="2">Molybdenum cofactor cytidylyltransferase</fullName>
    </submittedName>
</protein>
<organism evidence="2 3">
    <name type="scientific">Chryseolinea serpens</name>
    <dbReference type="NCBI Taxonomy" id="947013"/>
    <lineage>
        <taxon>Bacteria</taxon>
        <taxon>Pseudomonadati</taxon>
        <taxon>Bacteroidota</taxon>
        <taxon>Cytophagia</taxon>
        <taxon>Cytophagales</taxon>
        <taxon>Fulvivirgaceae</taxon>
        <taxon>Chryseolinea</taxon>
    </lineage>
</organism>
<dbReference type="OrthoDB" id="9779263at2"/>
<name>A0A1M5NH35_9BACT</name>
<accession>A0A1M5NH35</accession>
<dbReference type="InterPro" id="IPR025877">
    <property type="entry name" value="MobA-like_NTP_Trfase"/>
</dbReference>
<reference evidence="2 3" key="1">
    <citation type="submission" date="2016-11" db="EMBL/GenBank/DDBJ databases">
        <authorList>
            <person name="Jaros S."/>
            <person name="Januszkiewicz K."/>
            <person name="Wedrychowicz H."/>
        </authorList>
    </citation>
    <scope>NUCLEOTIDE SEQUENCE [LARGE SCALE GENOMIC DNA]</scope>
    <source>
        <strain evidence="2 3">DSM 24574</strain>
    </source>
</reference>
<dbReference type="RefSeq" id="WP_073133785.1">
    <property type="nucleotide sequence ID" value="NZ_FQWQ01000001.1"/>
</dbReference>
<keyword evidence="2" id="KW-0548">Nucleotidyltransferase</keyword>
<dbReference type="CDD" id="cd04182">
    <property type="entry name" value="GT_2_like_f"/>
    <property type="match status" value="1"/>
</dbReference>
<gene>
    <name evidence="2" type="ORF">SAMN04488109_2307</name>
</gene>
<dbReference type="Pfam" id="PF12804">
    <property type="entry name" value="NTP_transf_3"/>
    <property type="match status" value="1"/>
</dbReference>
<proteinExistence type="predicted"/>
<dbReference type="Proteomes" id="UP000184212">
    <property type="component" value="Unassembled WGS sequence"/>
</dbReference>
<dbReference type="PANTHER" id="PTHR43777">
    <property type="entry name" value="MOLYBDENUM COFACTOR CYTIDYLYLTRANSFERASE"/>
    <property type="match status" value="1"/>
</dbReference>
<dbReference type="AlphaFoldDB" id="A0A1M5NH35"/>
<keyword evidence="2" id="KW-0808">Transferase</keyword>
<evidence type="ECO:0000259" key="1">
    <source>
        <dbReference type="Pfam" id="PF12804"/>
    </source>
</evidence>
<evidence type="ECO:0000313" key="3">
    <source>
        <dbReference type="Proteomes" id="UP000184212"/>
    </source>
</evidence>
<dbReference type="EMBL" id="FQWQ01000001">
    <property type="protein sequence ID" value="SHG88283.1"/>
    <property type="molecule type" value="Genomic_DNA"/>
</dbReference>
<dbReference type="GO" id="GO:0016779">
    <property type="term" value="F:nucleotidyltransferase activity"/>
    <property type="evidence" value="ECO:0007669"/>
    <property type="project" value="UniProtKB-KW"/>
</dbReference>
<keyword evidence="3" id="KW-1185">Reference proteome</keyword>
<evidence type="ECO:0000313" key="2">
    <source>
        <dbReference type="EMBL" id="SHG88283.1"/>
    </source>
</evidence>
<feature type="domain" description="MobA-like NTP transferase" evidence="1">
    <location>
        <begin position="17"/>
        <end position="173"/>
    </location>
</feature>
<dbReference type="SUPFAM" id="SSF53448">
    <property type="entry name" value="Nucleotide-diphospho-sugar transferases"/>
    <property type="match status" value="1"/>
</dbReference>
<dbReference type="Gene3D" id="3.90.550.10">
    <property type="entry name" value="Spore Coat Polysaccharide Biosynthesis Protein SpsA, Chain A"/>
    <property type="match status" value="1"/>
</dbReference>